<accession>A0ABN3NC19</accession>
<evidence type="ECO:0000256" key="2">
    <source>
        <dbReference type="ARBA" id="ARBA00022679"/>
    </source>
</evidence>
<reference evidence="3 4" key="1">
    <citation type="journal article" date="2019" name="Int. J. Syst. Evol. Microbiol.">
        <title>The Global Catalogue of Microorganisms (GCM) 10K type strain sequencing project: providing services to taxonomists for standard genome sequencing and annotation.</title>
        <authorList>
            <consortium name="The Broad Institute Genomics Platform"/>
            <consortium name="The Broad Institute Genome Sequencing Center for Infectious Disease"/>
            <person name="Wu L."/>
            <person name="Ma J."/>
        </authorList>
    </citation>
    <scope>NUCLEOTIDE SEQUENCE [LARGE SCALE GENOMIC DNA]</scope>
    <source>
        <strain evidence="3 4">JCM 3367</strain>
    </source>
</reference>
<protein>
    <submittedName>
        <fullName evidence="3">Glycosyltransferase family 9 protein</fullName>
    </submittedName>
</protein>
<dbReference type="PANTHER" id="PTHR30160">
    <property type="entry name" value="TETRAACYLDISACCHARIDE 4'-KINASE-RELATED"/>
    <property type="match status" value="1"/>
</dbReference>
<organism evidence="3 4">
    <name type="scientific">Pilimelia columellifera subsp. columellifera</name>
    <dbReference type="NCBI Taxonomy" id="706583"/>
    <lineage>
        <taxon>Bacteria</taxon>
        <taxon>Bacillati</taxon>
        <taxon>Actinomycetota</taxon>
        <taxon>Actinomycetes</taxon>
        <taxon>Micromonosporales</taxon>
        <taxon>Micromonosporaceae</taxon>
        <taxon>Pilimelia</taxon>
    </lineage>
</organism>
<name>A0ABN3NC19_9ACTN</name>
<dbReference type="InterPro" id="IPR051199">
    <property type="entry name" value="LPS_LOS_Heptosyltrfase"/>
</dbReference>
<sequence length="310" mass="32326">MILVLRALGIGDLATGVPAIRGLRRAFPDECLTLAVPRWLEPLVSLIGRVDRVDPTDGLAPRRWPGPSPRVAVNLHGRGPQSHALLAAAGASAMWGFACAGFPAGPRWSADEHEVQRWRRMLAWFGVDSDPTDLTLRRPTEPAAVSQATIIHPGAKAPQRRWPADRFATVARELAAAGHLVVVTGSAGDRPLAMSVAAAAGLPAEAVLAGYTDTGGLAAVIADSRLVISGDTGVSHLATAFGRPSVTLFGPISPRLWGPPARARHRTLWAGPTAGRTSPDDGPHPALAALSVPQVLDAAEQAQAGHCESG</sequence>
<gene>
    <name evidence="3" type="ORF">GCM10010201_14210</name>
</gene>
<dbReference type="Gene3D" id="3.40.50.2000">
    <property type="entry name" value="Glycogen Phosphorylase B"/>
    <property type="match status" value="2"/>
</dbReference>
<evidence type="ECO:0000256" key="1">
    <source>
        <dbReference type="ARBA" id="ARBA00022676"/>
    </source>
</evidence>
<dbReference type="PANTHER" id="PTHR30160:SF1">
    <property type="entry name" value="LIPOPOLYSACCHARIDE 1,2-N-ACETYLGLUCOSAMINETRANSFERASE-RELATED"/>
    <property type="match status" value="1"/>
</dbReference>
<dbReference type="SUPFAM" id="SSF53756">
    <property type="entry name" value="UDP-Glycosyltransferase/glycogen phosphorylase"/>
    <property type="match status" value="1"/>
</dbReference>
<keyword evidence="4" id="KW-1185">Reference proteome</keyword>
<dbReference type="RefSeq" id="WP_344170134.1">
    <property type="nucleotide sequence ID" value="NZ_BAAARY010000005.1"/>
</dbReference>
<keyword evidence="1" id="KW-0328">Glycosyltransferase</keyword>
<dbReference type="Pfam" id="PF01075">
    <property type="entry name" value="Glyco_transf_9"/>
    <property type="match status" value="1"/>
</dbReference>
<dbReference type="EMBL" id="BAAARY010000005">
    <property type="protein sequence ID" value="GAA2518452.1"/>
    <property type="molecule type" value="Genomic_DNA"/>
</dbReference>
<dbReference type="Proteomes" id="UP001499978">
    <property type="component" value="Unassembled WGS sequence"/>
</dbReference>
<dbReference type="InterPro" id="IPR002201">
    <property type="entry name" value="Glyco_trans_9"/>
</dbReference>
<keyword evidence="2" id="KW-0808">Transferase</keyword>
<proteinExistence type="predicted"/>
<evidence type="ECO:0000313" key="4">
    <source>
        <dbReference type="Proteomes" id="UP001499978"/>
    </source>
</evidence>
<comment type="caution">
    <text evidence="3">The sequence shown here is derived from an EMBL/GenBank/DDBJ whole genome shotgun (WGS) entry which is preliminary data.</text>
</comment>
<evidence type="ECO:0000313" key="3">
    <source>
        <dbReference type="EMBL" id="GAA2518452.1"/>
    </source>
</evidence>
<dbReference type="CDD" id="cd03789">
    <property type="entry name" value="GT9_LPS_heptosyltransferase"/>
    <property type="match status" value="1"/>
</dbReference>